<dbReference type="Gene3D" id="3.40.50.20">
    <property type="match status" value="1"/>
</dbReference>
<dbReference type="GO" id="GO:0005524">
    <property type="term" value="F:ATP binding"/>
    <property type="evidence" value="ECO:0007669"/>
    <property type="project" value="UniProtKB-UniRule"/>
</dbReference>
<evidence type="ECO:0000256" key="6">
    <source>
        <dbReference type="RuleBase" id="RU361200"/>
    </source>
</evidence>
<evidence type="ECO:0000256" key="4">
    <source>
        <dbReference type="ARBA" id="ARBA00022840"/>
    </source>
</evidence>
<dbReference type="Pfam" id="PF17769">
    <property type="entry name" value="PurK_C"/>
    <property type="match status" value="1"/>
</dbReference>
<dbReference type="SUPFAM" id="SSF56059">
    <property type="entry name" value="Glutathione synthetase ATP-binding domain-like"/>
    <property type="match status" value="1"/>
</dbReference>
<dbReference type="GO" id="GO:0006189">
    <property type="term" value="P:'de novo' IMP biosynthetic process"/>
    <property type="evidence" value="ECO:0007669"/>
    <property type="project" value="UniProtKB-UniRule"/>
</dbReference>
<keyword evidence="2 5" id="KW-0547">Nucleotide-binding</keyword>
<reference evidence="8 9" key="1">
    <citation type="submission" date="2018-12" db="EMBL/GenBank/DDBJ databases">
        <title>Draft genome sequence of Embleya hyalina NBRC 13850T.</title>
        <authorList>
            <person name="Komaki H."/>
            <person name="Hosoyama A."/>
            <person name="Kimura A."/>
            <person name="Ichikawa N."/>
            <person name="Tamura T."/>
        </authorList>
    </citation>
    <scope>NUCLEOTIDE SEQUENCE [LARGE SCALE GENOMIC DNA]</scope>
    <source>
        <strain evidence="8 9">NBRC 13850</strain>
    </source>
</reference>
<dbReference type="EC" id="6.3.4.18" evidence="5 6"/>
<dbReference type="UniPathway" id="UPA00074">
    <property type="reaction ID" value="UER00942"/>
</dbReference>
<dbReference type="SUPFAM" id="SSF51246">
    <property type="entry name" value="Rudiment single hybrid motif"/>
    <property type="match status" value="1"/>
</dbReference>
<dbReference type="GO" id="GO:0004638">
    <property type="term" value="F:phosphoribosylaminoimidazole carboxylase activity"/>
    <property type="evidence" value="ECO:0007669"/>
    <property type="project" value="InterPro"/>
</dbReference>
<gene>
    <name evidence="5 6 8" type="primary">purK</name>
    <name evidence="8" type="ORF">EHYA_09285</name>
</gene>
<dbReference type="NCBIfam" id="NF004680">
    <property type="entry name" value="PRK06019.1-6"/>
    <property type="match status" value="1"/>
</dbReference>
<dbReference type="Pfam" id="PF02222">
    <property type="entry name" value="ATP-grasp"/>
    <property type="match status" value="1"/>
</dbReference>
<comment type="caution">
    <text evidence="5">Lacks conserved residue(s) required for the propagation of feature annotation.</text>
</comment>
<organism evidence="8 9">
    <name type="scientific">Embleya hyalina</name>
    <dbReference type="NCBI Taxonomy" id="516124"/>
    <lineage>
        <taxon>Bacteria</taxon>
        <taxon>Bacillati</taxon>
        <taxon>Actinomycetota</taxon>
        <taxon>Actinomycetes</taxon>
        <taxon>Kitasatosporales</taxon>
        <taxon>Streptomycetaceae</taxon>
        <taxon>Embleya</taxon>
    </lineage>
</organism>
<dbReference type="InterPro" id="IPR054350">
    <property type="entry name" value="PurT/PurK_preATP-grasp"/>
</dbReference>
<name>A0A401Z3U1_9ACTN</name>
<dbReference type="HAMAP" id="MF_01928">
    <property type="entry name" value="PurK"/>
    <property type="match status" value="1"/>
</dbReference>
<keyword evidence="1 5" id="KW-0436">Ligase</keyword>
<proteinExistence type="inferred from homology"/>
<keyword evidence="9" id="KW-1185">Reference proteome</keyword>
<dbReference type="GO" id="GO:0046872">
    <property type="term" value="F:metal ion binding"/>
    <property type="evidence" value="ECO:0007669"/>
    <property type="project" value="InterPro"/>
</dbReference>
<dbReference type="InterPro" id="IPR005875">
    <property type="entry name" value="PurK"/>
</dbReference>
<dbReference type="AlphaFoldDB" id="A0A401Z3U1"/>
<feature type="binding site" evidence="5">
    <location>
        <position position="96"/>
    </location>
    <ligand>
        <name>ATP</name>
        <dbReference type="ChEBI" id="CHEBI:30616"/>
    </ligand>
</feature>
<dbReference type="EMBL" id="BIFH01000049">
    <property type="protein sequence ID" value="GCE01519.1"/>
    <property type="molecule type" value="Genomic_DNA"/>
</dbReference>
<dbReference type="PROSITE" id="PS50975">
    <property type="entry name" value="ATP_GRASP"/>
    <property type="match status" value="1"/>
</dbReference>
<comment type="subunit">
    <text evidence="5 6">Homodimer.</text>
</comment>
<dbReference type="FunFam" id="3.40.50.20:FF:000025">
    <property type="entry name" value="N5-carboxyaminoimidazole ribonucleotide synthase"/>
    <property type="match status" value="1"/>
</dbReference>
<comment type="similarity">
    <text evidence="5 6">Belongs to the PurK/PurT family.</text>
</comment>
<dbReference type="InterPro" id="IPR011054">
    <property type="entry name" value="Rudment_hybrid_motif"/>
</dbReference>
<dbReference type="SUPFAM" id="SSF52440">
    <property type="entry name" value="PreATP-grasp domain"/>
    <property type="match status" value="1"/>
</dbReference>
<feature type="domain" description="ATP-grasp" evidence="7">
    <location>
        <begin position="100"/>
        <end position="286"/>
    </location>
</feature>
<feature type="binding site" evidence="5">
    <location>
        <begin position="170"/>
        <end position="173"/>
    </location>
    <ligand>
        <name>ATP</name>
        <dbReference type="ChEBI" id="CHEBI:30616"/>
    </ligand>
</feature>
<comment type="pathway">
    <text evidence="5 6">Purine metabolism; IMP biosynthesis via de novo pathway; 5-amino-1-(5-phospho-D-ribosyl)imidazole-4-carboxylate from 5-amino-1-(5-phospho-D-ribosyl)imidazole (N5-CAIR route): step 1/2.</text>
</comment>
<dbReference type="InterPro" id="IPR040686">
    <property type="entry name" value="PurK_C"/>
</dbReference>
<dbReference type="InterPro" id="IPR003135">
    <property type="entry name" value="ATP-grasp_carboxylate-amine"/>
</dbReference>
<evidence type="ECO:0000256" key="1">
    <source>
        <dbReference type="ARBA" id="ARBA00022598"/>
    </source>
</evidence>
<sequence length="372" mass="39905">MVGGGQLARMTHQAAIPLGARFRVLAASPSESAAQVVGDVVLGNEDDLADLRRFAQDCAVVTFDHEQVPTALLRALEADGVVVRPSSRALVHAQDKGVMRAALAEIGVPCPRNRIVADPAEVAAFAAEVGGWPVVLKTTRGGYDGKGVWIVRDEDEAAVPFAAGVPVLAEEKVDFTRELAACVVRSPHGQAVAYPVVESIQVDGVCREVIAPAPDLSEERAVEAQRIALSIAGELDVTGHLAVELFETADGRILVNELAMRPHNSGHWSIDGAVTSQFENHLRAVLDLPLGDPRARAPWTVMVNVLGGDYPDMYRPYLHVMARDPGVKVHMYGKDVKPGRKVGHVTVCGDDLADVRERARHAADYLRGDITE</sequence>
<dbReference type="InterPro" id="IPR016185">
    <property type="entry name" value="PreATP-grasp_dom_sf"/>
</dbReference>
<dbReference type="NCBIfam" id="TIGR01161">
    <property type="entry name" value="purK"/>
    <property type="match status" value="1"/>
</dbReference>
<keyword evidence="3 5" id="KW-0658">Purine biosynthesis</keyword>
<evidence type="ECO:0000256" key="2">
    <source>
        <dbReference type="ARBA" id="ARBA00022741"/>
    </source>
</evidence>
<protein>
    <recommendedName>
        <fullName evidence="5 6">N5-carboxyaminoimidazole ribonucleotide synthase</fullName>
        <shortName evidence="5 6">N5-CAIR synthase</shortName>
        <ecNumber evidence="5 6">6.3.4.18</ecNumber>
    </recommendedName>
    <alternativeName>
        <fullName evidence="5 6">5-(carboxyamino)imidazole ribonucleotide synthetase</fullName>
    </alternativeName>
</protein>
<comment type="function">
    <text evidence="5">Catalyzes the ATP-dependent conversion of 5-aminoimidazole ribonucleotide (AIR) and HCO(3)(-) to N5-carboxyaminoimidazole ribonucleotide (N5-CAIR).</text>
</comment>
<keyword evidence="4 5" id="KW-0067">ATP-binding</keyword>
<dbReference type="PANTHER" id="PTHR11609">
    <property type="entry name" value="PURINE BIOSYNTHESIS PROTEIN 6/7, PUR6/7"/>
    <property type="match status" value="1"/>
</dbReference>
<dbReference type="InterPro" id="IPR013815">
    <property type="entry name" value="ATP_grasp_subdomain_1"/>
</dbReference>
<dbReference type="NCBIfam" id="NF004679">
    <property type="entry name" value="PRK06019.1-5"/>
    <property type="match status" value="1"/>
</dbReference>
<evidence type="ECO:0000259" key="7">
    <source>
        <dbReference type="PROSITE" id="PS50975"/>
    </source>
</evidence>
<evidence type="ECO:0000256" key="5">
    <source>
        <dbReference type="HAMAP-Rule" id="MF_01928"/>
    </source>
</evidence>
<feature type="binding site" evidence="5">
    <location>
        <begin position="256"/>
        <end position="257"/>
    </location>
    <ligand>
        <name>ATP</name>
        <dbReference type="ChEBI" id="CHEBI:30616"/>
    </ligand>
</feature>
<dbReference type="GO" id="GO:0034028">
    <property type="term" value="F:5-(carboxyamino)imidazole ribonucleotide synthase activity"/>
    <property type="evidence" value="ECO:0007669"/>
    <property type="project" value="UniProtKB-UniRule"/>
</dbReference>
<comment type="caution">
    <text evidence="8">The sequence shown here is derived from an EMBL/GenBank/DDBJ whole genome shotgun (WGS) entry which is preliminary data.</text>
</comment>
<dbReference type="PANTHER" id="PTHR11609:SF5">
    <property type="entry name" value="PHOSPHORIBOSYLAMINOIMIDAZOLE CARBOXYLASE"/>
    <property type="match status" value="1"/>
</dbReference>
<accession>A0A401Z3U1</accession>
<comment type="function">
    <text evidence="6">Catalyzes the ATP-dependent conversion of 5-aminoimidazole ribonucleotide (AIR) and HCO(3)- to N5-carboxyaminoimidazole ribonucleotide (N5-CAIR).</text>
</comment>
<dbReference type="Gene3D" id="3.30.470.20">
    <property type="entry name" value="ATP-grasp fold, B domain"/>
    <property type="match status" value="1"/>
</dbReference>
<dbReference type="InterPro" id="IPR011761">
    <property type="entry name" value="ATP-grasp"/>
</dbReference>
<evidence type="ECO:0000313" key="8">
    <source>
        <dbReference type="EMBL" id="GCE01519.1"/>
    </source>
</evidence>
<evidence type="ECO:0000256" key="3">
    <source>
        <dbReference type="ARBA" id="ARBA00022755"/>
    </source>
</evidence>
<feature type="binding site" evidence="5">
    <location>
        <position position="137"/>
    </location>
    <ligand>
        <name>ATP</name>
        <dbReference type="ChEBI" id="CHEBI:30616"/>
    </ligand>
</feature>
<dbReference type="Proteomes" id="UP000286931">
    <property type="component" value="Unassembled WGS sequence"/>
</dbReference>
<dbReference type="FunFam" id="3.30.1490.20:FF:000015">
    <property type="entry name" value="N5-carboxyaminoimidazole ribonucleotide synthase"/>
    <property type="match status" value="1"/>
</dbReference>
<feature type="binding site" evidence="5">
    <location>
        <position position="178"/>
    </location>
    <ligand>
        <name>ATP</name>
        <dbReference type="ChEBI" id="CHEBI:30616"/>
    </ligand>
</feature>
<dbReference type="Pfam" id="PF22660">
    <property type="entry name" value="RS_preATP-grasp-like"/>
    <property type="match status" value="1"/>
</dbReference>
<dbReference type="Gene3D" id="3.30.1490.20">
    <property type="entry name" value="ATP-grasp fold, A domain"/>
    <property type="match status" value="1"/>
</dbReference>
<dbReference type="FunFam" id="3.30.470.20:FF:000029">
    <property type="entry name" value="N5-carboxyaminoimidazole ribonucleotide synthase"/>
    <property type="match status" value="1"/>
</dbReference>
<dbReference type="GO" id="GO:0005829">
    <property type="term" value="C:cytosol"/>
    <property type="evidence" value="ECO:0007669"/>
    <property type="project" value="TreeGrafter"/>
</dbReference>
<comment type="catalytic activity">
    <reaction evidence="5 6">
        <text>5-amino-1-(5-phospho-beta-D-ribosyl)imidazole + hydrogencarbonate + ATP = 5-carboxyamino-1-(5-phospho-D-ribosyl)imidazole + ADP + phosphate + 2 H(+)</text>
        <dbReference type="Rhea" id="RHEA:19317"/>
        <dbReference type="ChEBI" id="CHEBI:15378"/>
        <dbReference type="ChEBI" id="CHEBI:17544"/>
        <dbReference type="ChEBI" id="CHEBI:30616"/>
        <dbReference type="ChEBI" id="CHEBI:43474"/>
        <dbReference type="ChEBI" id="CHEBI:58730"/>
        <dbReference type="ChEBI" id="CHEBI:137981"/>
        <dbReference type="ChEBI" id="CHEBI:456216"/>
        <dbReference type="EC" id="6.3.4.18"/>
    </reaction>
</comment>
<evidence type="ECO:0000313" key="9">
    <source>
        <dbReference type="Proteomes" id="UP000286931"/>
    </source>
</evidence>